<feature type="region of interest" description="Disordered" evidence="4">
    <location>
        <begin position="495"/>
        <end position="514"/>
    </location>
</feature>
<feature type="domain" description="Ubiquitin-like protease family profile" evidence="5">
    <location>
        <begin position="616"/>
        <end position="806"/>
    </location>
</feature>
<keyword evidence="3" id="KW-0378">Hydrolase</keyword>
<feature type="region of interest" description="Disordered" evidence="4">
    <location>
        <begin position="129"/>
        <end position="161"/>
    </location>
</feature>
<reference evidence="6 7" key="1">
    <citation type="submission" date="2020-02" db="EMBL/GenBank/DDBJ databases">
        <authorList>
            <person name="Ma Q."/>
            <person name="Huang Y."/>
            <person name="Song X."/>
            <person name="Pei D."/>
        </authorList>
    </citation>
    <scope>NUCLEOTIDE SEQUENCE [LARGE SCALE GENOMIC DNA]</scope>
    <source>
        <strain evidence="6">Sxm20200214</strain>
        <tissue evidence="6">Leaf</tissue>
    </source>
</reference>
<protein>
    <recommendedName>
        <fullName evidence="5">Ubiquitin-like protease family profile domain-containing protein</fullName>
    </recommendedName>
</protein>
<dbReference type="SUPFAM" id="SSF54001">
    <property type="entry name" value="Cysteine proteinases"/>
    <property type="match status" value="1"/>
</dbReference>
<keyword evidence="7" id="KW-1185">Reference proteome</keyword>
<comment type="similarity">
    <text evidence="1">Belongs to the peptidase C48 family.</text>
</comment>
<dbReference type="Pfam" id="PF02902">
    <property type="entry name" value="Peptidase_C48"/>
    <property type="match status" value="1"/>
</dbReference>
<comment type="caution">
    <text evidence="6">The sequence shown here is derived from an EMBL/GenBank/DDBJ whole genome shotgun (WGS) entry which is preliminary data.</text>
</comment>
<evidence type="ECO:0000256" key="1">
    <source>
        <dbReference type="ARBA" id="ARBA00005234"/>
    </source>
</evidence>
<keyword evidence="2" id="KW-0645">Protease</keyword>
<dbReference type="EMBL" id="JAAMPC010000003">
    <property type="protein sequence ID" value="KAG2323046.1"/>
    <property type="molecule type" value="Genomic_DNA"/>
</dbReference>
<dbReference type="Proteomes" id="UP000886595">
    <property type="component" value="Unassembled WGS sequence"/>
</dbReference>
<proteinExistence type="inferred from homology"/>
<feature type="region of interest" description="Disordered" evidence="4">
    <location>
        <begin position="412"/>
        <end position="481"/>
    </location>
</feature>
<organism evidence="6 7">
    <name type="scientific">Brassica carinata</name>
    <name type="common">Ethiopian mustard</name>
    <name type="synonym">Abyssinian cabbage</name>
    <dbReference type="NCBI Taxonomy" id="52824"/>
    <lineage>
        <taxon>Eukaryota</taxon>
        <taxon>Viridiplantae</taxon>
        <taxon>Streptophyta</taxon>
        <taxon>Embryophyta</taxon>
        <taxon>Tracheophyta</taxon>
        <taxon>Spermatophyta</taxon>
        <taxon>Magnoliopsida</taxon>
        <taxon>eudicotyledons</taxon>
        <taxon>Gunneridae</taxon>
        <taxon>Pentapetalae</taxon>
        <taxon>rosids</taxon>
        <taxon>malvids</taxon>
        <taxon>Brassicales</taxon>
        <taxon>Brassicaceae</taxon>
        <taxon>Brassiceae</taxon>
        <taxon>Brassica</taxon>
    </lineage>
</organism>
<dbReference type="InterPro" id="IPR038765">
    <property type="entry name" value="Papain-like_cys_pep_sf"/>
</dbReference>
<dbReference type="Gene3D" id="3.40.395.10">
    <property type="entry name" value="Adenoviral Proteinase, Chain A"/>
    <property type="match status" value="1"/>
</dbReference>
<dbReference type="GO" id="GO:0006508">
    <property type="term" value="P:proteolysis"/>
    <property type="evidence" value="ECO:0007669"/>
    <property type="project" value="UniProtKB-KW"/>
</dbReference>
<dbReference type="AlphaFoldDB" id="A0A8X7W3M8"/>
<gene>
    <name evidence="6" type="ORF">Bca52824_016259</name>
</gene>
<feature type="region of interest" description="Disordered" evidence="4">
    <location>
        <begin position="352"/>
        <end position="375"/>
    </location>
</feature>
<dbReference type="InterPro" id="IPR015410">
    <property type="entry name" value="DUF1985"/>
</dbReference>
<dbReference type="InterPro" id="IPR003653">
    <property type="entry name" value="Peptidase_C48_C"/>
</dbReference>
<name>A0A8X7W3M8_BRACI</name>
<feature type="compositionally biased region" description="Polar residues" evidence="4">
    <location>
        <begin position="495"/>
        <end position="510"/>
    </location>
</feature>
<dbReference type="Pfam" id="PF09331">
    <property type="entry name" value="DUF1985"/>
    <property type="match status" value="1"/>
</dbReference>
<feature type="compositionally biased region" description="Basic and acidic residues" evidence="4">
    <location>
        <begin position="442"/>
        <end position="451"/>
    </location>
</feature>
<evidence type="ECO:0000259" key="5">
    <source>
        <dbReference type="PROSITE" id="PS50600"/>
    </source>
</evidence>
<sequence length="840" mass="92843">MEKPYWPELFGRVEEMRVSRAVKILRRKTVTDKDLRMKLACLAIVSSVLLSTNLRMKMLKEHAELLVDMEEFFSFPWGRLAFDMLMTSIKKRDEISLSQNTIALKGFALALQLVIVEAVPSLTEVVQEADFSSESESDEEDGDRLRRKTKKQTLSPGHAREVDRKAEALVTSILPGNPAMPGVDALVNWSDDCVDVKVDNLLNLISKDVVIRKEMLGGGMSKVEIEKMCEKVKEGGKRKQVRQRPNEAPIRQKANEEPVDLTEEEKIKALVQSIVGPEFHRLEGNISAAVASVQEVSSNGLRYQASVLASVDTILQTFKTEMLSYFPKATTQGRGQGGDAVPVIHEVGSRQLSASSTPVHVTNGVGSRDVGEKTTPEPVVGVVQTRAVPENISSPVRDSNDHIIDDVLENISHYSTPPRSGSRCQGPEAESHRQRSPISAARHAEDSKFENETAICHSKHRTSGKQLSKEQSEGSASYHTSFSRKLRLGGCAVSGRSQHPTVSGYSQTEVQGGDNIPSFSLGLTQEFGPKREQEGGEMGGNKNRQIQEDIEAEVGDNEDTLICRKSKRMRHVPPQLITDYQCGTAIVYRAREGQHVAMSGYESSVIRDNVINIGGLSVTGKDMVDIRERNRFLPGRVIDILGRLVASNVNKQRVGVADNIPLFLDSRAQILLARNYPKFKKSKFKEEYVFTKAMVDCVRKSSRGDVAVSKWYIPFNVDHRHWVGVCVDIPSSKIYVLDCNQGLITDEALEKGLLPISDMFPFLLRGLGLAVPSAGENMVVERIKAVAQNTNPADSALTACLLMEAHAMFGIEGCRSITPSVIPLEAQKAAVMVYEFHQKL</sequence>
<feature type="compositionally biased region" description="Polar residues" evidence="4">
    <location>
        <begin position="412"/>
        <end position="423"/>
    </location>
</feature>
<evidence type="ECO:0000313" key="7">
    <source>
        <dbReference type="Proteomes" id="UP000886595"/>
    </source>
</evidence>
<dbReference type="PROSITE" id="PS50600">
    <property type="entry name" value="ULP_PROTEASE"/>
    <property type="match status" value="1"/>
</dbReference>
<dbReference type="PANTHER" id="PTHR48449:SF2">
    <property type="entry name" value="UBIQUITIN-LIKE PROTEASE FAMILY PROFILE DOMAIN-CONTAINING PROTEIN"/>
    <property type="match status" value="1"/>
</dbReference>
<dbReference type="GO" id="GO:0008234">
    <property type="term" value="F:cysteine-type peptidase activity"/>
    <property type="evidence" value="ECO:0007669"/>
    <property type="project" value="InterPro"/>
</dbReference>
<evidence type="ECO:0000313" key="6">
    <source>
        <dbReference type="EMBL" id="KAG2323046.1"/>
    </source>
</evidence>
<accession>A0A8X7W3M8</accession>
<evidence type="ECO:0000256" key="2">
    <source>
        <dbReference type="ARBA" id="ARBA00022670"/>
    </source>
</evidence>
<dbReference type="PANTHER" id="PTHR48449">
    <property type="entry name" value="DUF1985 DOMAIN-CONTAINING PROTEIN"/>
    <property type="match status" value="1"/>
</dbReference>
<dbReference type="OrthoDB" id="1930729at2759"/>
<evidence type="ECO:0000256" key="4">
    <source>
        <dbReference type="SAM" id="MobiDB-lite"/>
    </source>
</evidence>
<evidence type="ECO:0000256" key="3">
    <source>
        <dbReference type="ARBA" id="ARBA00022801"/>
    </source>
</evidence>
<feature type="compositionally biased region" description="Acidic residues" evidence="4">
    <location>
        <begin position="131"/>
        <end position="142"/>
    </location>
</feature>